<keyword evidence="7" id="KW-1185">Reference proteome</keyword>
<comment type="caution">
    <text evidence="6">The sequence shown here is derived from an EMBL/GenBank/DDBJ whole genome shotgun (WGS) entry which is preliminary data.</text>
</comment>
<keyword evidence="1" id="KW-0436">Ligase</keyword>
<evidence type="ECO:0000256" key="4">
    <source>
        <dbReference type="PROSITE-ProRule" id="PRU00409"/>
    </source>
</evidence>
<gene>
    <name evidence="6" type="ORF">ACFOGJ_19365</name>
</gene>
<protein>
    <submittedName>
        <fullName evidence="6">ATP-grasp domain-containing protein</fullName>
    </submittedName>
</protein>
<evidence type="ECO:0000259" key="5">
    <source>
        <dbReference type="PROSITE" id="PS50975"/>
    </source>
</evidence>
<dbReference type="Pfam" id="PF02655">
    <property type="entry name" value="ATP-grasp_3"/>
    <property type="match status" value="1"/>
</dbReference>
<sequence length="435" mass="46335">MTASEAGQGGGDRPPLLVVLGAGSDQRFLLQTARGMGLRTLAFDMNPQAEGAPFADRFEAISTRDVPAICGRLDALITEGERPAGVTTMGSDIPEIVAAVAAHLGTPSVSAETARLATDKFEMKQAFRRAGVPIPWFAAVRDARDVQEALDTRGGRLVVKPVDRSGSRGVFLVDRDMRDRVPALFEAALAQSFSGRVQVEAFVPGPQYSTETVFHRGRGVTPGFADRNYEWLQRLAPRIIENGAWMPTALNAAGQAQVDELLACAAAALGLSDGTAKGDVVWGPDGPLLIEMAARLSGGDFCESLVPLCTGVNYVPAAIDLALGRTPDFSVLTAPPRQAVGNRYFIGGPGRLQAVEGLDEVARQPWIHKLELWYRPGDEVPAPVSHAHRLGVFIATATDKAELDRRIDWVYRTVRLQILPSGDGDPLAGPAGSAA</sequence>
<evidence type="ECO:0000256" key="3">
    <source>
        <dbReference type="ARBA" id="ARBA00022840"/>
    </source>
</evidence>
<evidence type="ECO:0000256" key="1">
    <source>
        <dbReference type="ARBA" id="ARBA00022598"/>
    </source>
</evidence>
<reference evidence="7" key="1">
    <citation type="journal article" date="2019" name="Int. J. Syst. Evol. Microbiol.">
        <title>The Global Catalogue of Microorganisms (GCM) 10K type strain sequencing project: providing services to taxonomists for standard genome sequencing and annotation.</title>
        <authorList>
            <consortium name="The Broad Institute Genomics Platform"/>
            <consortium name="The Broad Institute Genome Sequencing Center for Infectious Disease"/>
            <person name="Wu L."/>
            <person name="Ma J."/>
        </authorList>
    </citation>
    <scope>NUCLEOTIDE SEQUENCE [LARGE SCALE GENOMIC DNA]</scope>
    <source>
        <strain evidence="7">KCTC 42964</strain>
    </source>
</reference>
<dbReference type="PANTHER" id="PTHR43585">
    <property type="entry name" value="FUMIPYRROLE BIOSYNTHESIS PROTEIN C"/>
    <property type="match status" value="1"/>
</dbReference>
<organism evidence="6 7">
    <name type="scientific">Marinibaculum pumilum</name>
    <dbReference type="NCBI Taxonomy" id="1766165"/>
    <lineage>
        <taxon>Bacteria</taxon>
        <taxon>Pseudomonadati</taxon>
        <taxon>Pseudomonadota</taxon>
        <taxon>Alphaproteobacteria</taxon>
        <taxon>Rhodospirillales</taxon>
        <taxon>Rhodospirillaceae</taxon>
        <taxon>Marinibaculum</taxon>
    </lineage>
</organism>
<dbReference type="PROSITE" id="PS50975">
    <property type="entry name" value="ATP_GRASP"/>
    <property type="match status" value="1"/>
</dbReference>
<keyword evidence="2 4" id="KW-0547">Nucleotide-binding</keyword>
<dbReference type="EMBL" id="JBHRTR010000031">
    <property type="protein sequence ID" value="MFC3229415.1"/>
    <property type="molecule type" value="Genomic_DNA"/>
</dbReference>
<dbReference type="Gene3D" id="3.30.470.20">
    <property type="entry name" value="ATP-grasp fold, B domain"/>
    <property type="match status" value="1"/>
</dbReference>
<dbReference type="Pfam" id="PF18603">
    <property type="entry name" value="LAL_C2"/>
    <property type="match status" value="1"/>
</dbReference>
<dbReference type="PANTHER" id="PTHR43585:SF2">
    <property type="entry name" value="ATP-GRASP ENZYME FSQD"/>
    <property type="match status" value="1"/>
</dbReference>
<evidence type="ECO:0000313" key="7">
    <source>
        <dbReference type="Proteomes" id="UP001595528"/>
    </source>
</evidence>
<dbReference type="SUPFAM" id="SSF56059">
    <property type="entry name" value="Glutathione synthetase ATP-binding domain-like"/>
    <property type="match status" value="1"/>
</dbReference>
<dbReference type="InterPro" id="IPR052032">
    <property type="entry name" value="ATP-dep_AA_Ligase"/>
</dbReference>
<dbReference type="InterPro" id="IPR040570">
    <property type="entry name" value="LAL_C2"/>
</dbReference>
<proteinExistence type="predicted"/>
<dbReference type="InterPro" id="IPR003806">
    <property type="entry name" value="ATP-grasp_PylC-type"/>
</dbReference>
<dbReference type="RefSeq" id="WP_379903583.1">
    <property type="nucleotide sequence ID" value="NZ_JBHRTR010000031.1"/>
</dbReference>
<evidence type="ECO:0000313" key="6">
    <source>
        <dbReference type="EMBL" id="MFC3229415.1"/>
    </source>
</evidence>
<keyword evidence="3 4" id="KW-0067">ATP-binding</keyword>
<dbReference type="Proteomes" id="UP001595528">
    <property type="component" value="Unassembled WGS sequence"/>
</dbReference>
<name>A0ABV7L468_9PROT</name>
<evidence type="ECO:0000256" key="2">
    <source>
        <dbReference type="ARBA" id="ARBA00022741"/>
    </source>
</evidence>
<dbReference type="Gene3D" id="3.40.50.20">
    <property type="match status" value="1"/>
</dbReference>
<accession>A0ABV7L468</accession>
<feature type="domain" description="ATP-grasp" evidence="5">
    <location>
        <begin position="124"/>
        <end position="323"/>
    </location>
</feature>
<dbReference type="InterPro" id="IPR011761">
    <property type="entry name" value="ATP-grasp"/>
</dbReference>